<dbReference type="Pfam" id="PF00990">
    <property type="entry name" value="GGDEF"/>
    <property type="match status" value="1"/>
</dbReference>
<evidence type="ECO:0000259" key="4">
    <source>
        <dbReference type="PROSITE" id="PS50887"/>
    </source>
</evidence>
<dbReference type="PROSITE" id="PS50112">
    <property type="entry name" value="PAS"/>
    <property type="match status" value="2"/>
</dbReference>
<feature type="domain" description="PAS" evidence="1">
    <location>
        <begin position="85"/>
        <end position="155"/>
    </location>
</feature>
<dbReference type="SMART" id="SM00091">
    <property type="entry name" value="PAS"/>
    <property type="match status" value="2"/>
</dbReference>
<dbReference type="InterPro" id="IPR000160">
    <property type="entry name" value="GGDEF_dom"/>
</dbReference>
<dbReference type="Gene3D" id="3.20.20.450">
    <property type="entry name" value="EAL domain"/>
    <property type="match status" value="1"/>
</dbReference>
<dbReference type="GO" id="GO:0006355">
    <property type="term" value="P:regulation of DNA-templated transcription"/>
    <property type="evidence" value="ECO:0007669"/>
    <property type="project" value="InterPro"/>
</dbReference>
<dbReference type="InterPro" id="IPR029787">
    <property type="entry name" value="Nucleotide_cyclase"/>
</dbReference>
<gene>
    <name evidence="5" type="ORF">EUA98_15280</name>
</gene>
<dbReference type="InterPro" id="IPR001633">
    <property type="entry name" value="EAL_dom"/>
</dbReference>
<dbReference type="SUPFAM" id="SSF55073">
    <property type="entry name" value="Nucleotide cyclase"/>
    <property type="match status" value="1"/>
</dbReference>
<dbReference type="InterPro" id="IPR052155">
    <property type="entry name" value="Biofilm_reg_signaling"/>
</dbReference>
<comment type="caution">
    <text evidence="5">The sequence shown here is derived from an EMBL/GenBank/DDBJ whole genome shotgun (WGS) entry which is preliminary data.</text>
</comment>
<keyword evidence="6" id="KW-1185">Reference proteome</keyword>
<dbReference type="EMBL" id="SDWW01000042">
    <property type="protein sequence ID" value="RYV50082.1"/>
    <property type="molecule type" value="Genomic_DNA"/>
</dbReference>
<dbReference type="SMART" id="SM00052">
    <property type="entry name" value="EAL"/>
    <property type="match status" value="1"/>
</dbReference>
<dbReference type="SUPFAM" id="SSF55785">
    <property type="entry name" value="PYP-like sensor domain (PAS domain)"/>
    <property type="match status" value="2"/>
</dbReference>
<evidence type="ECO:0000259" key="2">
    <source>
        <dbReference type="PROSITE" id="PS50113"/>
    </source>
</evidence>
<accession>A0A4Q5MWK9</accession>
<feature type="domain" description="PAC" evidence="2">
    <location>
        <begin position="159"/>
        <end position="211"/>
    </location>
</feature>
<dbReference type="Pfam" id="PF00563">
    <property type="entry name" value="EAL"/>
    <property type="match status" value="1"/>
</dbReference>
<protein>
    <submittedName>
        <fullName evidence="5">Diguanylate cyclase</fullName>
    </submittedName>
</protein>
<evidence type="ECO:0000259" key="1">
    <source>
        <dbReference type="PROSITE" id="PS50112"/>
    </source>
</evidence>
<dbReference type="Pfam" id="PF08447">
    <property type="entry name" value="PAS_3"/>
    <property type="match status" value="1"/>
</dbReference>
<dbReference type="InterPro" id="IPR013655">
    <property type="entry name" value="PAS_fold_3"/>
</dbReference>
<dbReference type="SMART" id="SM00086">
    <property type="entry name" value="PAC"/>
    <property type="match status" value="2"/>
</dbReference>
<dbReference type="OrthoDB" id="23692at2"/>
<dbReference type="PROSITE" id="PS50113">
    <property type="entry name" value="PAC"/>
    <property type="match status" value="2"/>
</dbReference>
<feature type="domain" description="PAS" evidence="1">
    <location>
        <begin position="212"/>
        <end position="286"/>
    </location>
</feature>
<evidence type="ECO:0000259" key="3">
    <source>
        <dbReference type="PROSITE" id="PS50883"/>
    </source>
</evidence>
<dbReference type="InterPro" id="IPR000014">
    <property type="entry name" value="PAS"/>
</dbReference>
<feature type="domain" description="EAL" evidence="3">
    <location>
        <begin position="515"/>
        <end position="766"/>
    </location>
</feature>
<dbReference type="PROSITE" id="PS50883">
    <property type="entry name" value="EAL"/>
    <property type="match status" value="1"/>
</dbReference>
<dbReference type="InterPro" id="IPR035965">
    <property type="entry name" value="PAS-like_dom_sf"/>
</dbReference>
<dbReference type="InterPro" id="IPR043128">
    <property type="entry name" value="Rev_trsase/Diguanyl_cyclase"/>
</dbReference>
<dbReference type="SUPFAM" id="SSF141868">
    <property type="entry name" value="EAL domain-like"/>
    <property type="match status" value="1"/>
</dbReference>
<dbReference type="NCBIfam" id="TIGR00229">
    <property type="entry name" value="sensory_box"/>
    <property type="match status" value="2"/>
</dbReference>
<name>A0A4Q5MWK9_9MICO</name>
<dbReference type="PROSITE" id="PS50887">
    <property type="entry name" value="GGDEF"/>
    <property type="match status" value="1"/>
</dbReference>
<dbReference type="PANTHER" id="PTHR44757:SF2">
    <property type="entry name" value="BIOFILM ARCHITECTURE MAINTENANCE PROTEIN MBAA"/>
    <property type="match status" value="1"/>
</dbReference>
<dbReference type="Gene3D" id="3.30.70.270">
    <property type="match status" value="1"/>
</dbReference>
<dbReference type="SMART" id="SM00267">
    <property type="entry name" value="GGDEF"/>
    <property type="match status" value="1"/>
</dbReference>
<dbReference type="InterPro" id="IPR013767">
    <property type="entry name" value="PAS_fold"/>
</dbReference>
<dbReference type="NCBIfam" id="TIGR00254">
    <property type="entry name" value="GGDEF"/>
    <property type="match status" value="1"/>
</dbReference>
<dbReference type="Proteomes" id="UP000293764">
    <property type="component" value="Unassembled WGS sequence"/>
</dbReference>
<dbReference type="Gene3D" id="3.30.450.20">
    <property type="entry name" value="PAS domain"/>
    <property type="match status" value="2"/>
</dbReference>
<dbReference type="InterPro" id="IPR001610">
    <property type="entry name" value="PAC"/>
</dbReference>
<proteinExistence type="predicted"/>
<sequence>MTPTGVACGCGVPAPSDGHGGGGRLFVTRTGERHLSAAEPVPIGIAGKPVWCAVWPVTWRIPHDDQNGRGVDGAAALPAHDATSRVGRLETIFELAPVGIGIVDLEGRTTMTNDLLRRSLGFTADEFAAMTFTEFTHPDDAAANLELFEQMVDGELDQFSMDKRFIGKDGQMVWAELTVSLVRNRAGAPDYAIGMTQDITARKRLERELRTAEEGYRLLVERVPAVVYAAEPGAAGRWDYVSPQIAGMLGFTADEWLAEPDLWNRQLDPRDRAAVLDHERRVIRSGSTNESTDTYRLRHRNGTTVWVRDDAMLLWDAEGRAVFHGVLVDVTREKQLEERLAHEVLHDSLTGLPNRKLFRDRVGHALTAAARSGEAVAVLFIDLDGFKTINDTFGHAAGDEVIVAAARRLQTCARAGDTAARLGGDEFAVLVENLTPAQAMALGDRILAVLRDTPVEFGGRTATVGASIGIAVAGAGETTETLLRNADLAMYQAKAEGRGRLALYTPGMHDEVVNRFRLESSLHAVAVATAAISLDYQPIADLGSGVVVGIEATVRWSDPAFGELPRNELIAAAEHSGVLAGVGSEMFRRACTAFVAWRSAVGQDAYLSFAVSPQQVEHALFATAVRGIIDDHGLEPAGLVIGVADGLELAEGGLGALDDLRAMGVRIAIEGFGTARSSLDCLRRLPADMVKIDGSFLEQGASHDPALLRAIVQLVRSLDLVAIGDGVETLDQLAELRAASCDLGRGPLFGVGAIELIPATIPVLRTTGATGRT</sequence>
<dbReference type="Pfam" id="PF00989">
    <property type="entry name" value="PAS"/>
    <property type="match status" value="1"/>
</dbReference>
<organism evidence="5 6">
    <name type="scientific">Pengzhenrongella frigida</name>
    <dbReference type="NCBI Taxonomy" id="1259133"/>
    <lineage>
        <taxon>Bacteria</taxon>
        <taxon>Bacillati</taxon>
        <taxon>Actinomycetota</taxon>
        <taxon>Actinomycetes</taxon>
        <taxon>Micrococcales</taxon>
        <taxon>Pengzhenrongella</taxon>
    </lineage>
</organism>
<dbReference type="CDD" id="cd00130">
    <property type="entry name" value="PAS"/>
    <property type="match status" value="2"/>
</dbReference>
<dbReference type="CDD" id="cd01949">
    <property type="entry name" value="GGDEF"/>
    <property type="match status" value="1"/>
</dbReference>
<dbReference type="CDD" id="cd01948">
    <property type="entry name" value="EAL"/>
    <property type="match status" value="1"/>
</dbReference>
<feature type="domain" description="GGDEF" evidence="4">
    <location>
        <begin position="374"/>
        <end position="506"/>
    </location>
</feature>
<reference evidence="5 6" key="1">
    <citation type="submission" date="2019-01" db="EMBL/GenBank/DDBJ databases">
        <title>Novel species of Cellulomonas.</title>
        <authorList>
            <person name="Liu Q."/>
            <person name="Xin Y.-H."/>
        </authorList>
    </citation>
    <scope>NUCLEOTIDE SEQUENCE [LARGE SCALE GENOMIC DNA]</scope>
    <source>
        <strain evidence="5 6">HLT2-17</strain>
    </source>
</reference>
<dbReference type="InterPro" id="IPR000700">
    <property type="entry name" value="PAS-assoc_C"/>
</dbReference>
<evidence type="ECO:0000313" key="5">
    <source>
        <dbReference type="EMBL" id="RYV50082.1"/>
    </source>
</evidence>
<dbReference type="AlphaFoldDB" id="A0A4Q5MWK9"/>
<evidence type="ECO:0000313" key="6">
    <source>
        <dbReference type="Proteomes" id="UP000293764"/>
    </source>
</evidence>
<dbReference type="InterPro" id="IPR035919">
    <property type="entry name" value="EAL_sf"/>
</dbReference>
<dbReference type="FunFam" id="3.30.70.270:FF:000001">
    <property type="entry name" value="Diguanylate cyclase domain protein"/>
    <property type="match status" value="1"/>
</dbReference>
<feature type="domain" description="PAC" evidence="2">
    <location>
        <begin position="291"/>
        <end position="342"/>
    </location>
</feature>
<dbReference type="PANTHER" id="PTHR44757">
    <property type="entry name" value="DIGUANYLATE CYCLASE DGCP"/>
    <property type="match status" value="1"/>
</dbReference>